<feature type="domain" description="PLAT" evidence="2">
    <location>
        <begin position="63"/>
        <end position="179"/>
    </location>
</feature>
<dbReference type="Gene3D" id="2.60.60.20">
    <property type="entry name" value="PLAT/LH2 domain"/>
    <property type="match status" value="3"/>
</dbReference>
<evidence type="ECO:0000313" key="4">
    <source>
        <dbReference type="Proteomes" id="UP000694383"/>
    </source>
</evidence>
<accession>A0A8C7Y859</accession>
<dbReference type="PANTHER" id="PTHR45901:SF3">
    <property type="entry name" value="LIPOXYGENASE HOMOLOGY DOMAIN-CONTAINING PROTEIN 1"/>
    <property type="match status" value="1"/>
</dbReference>
<dbReference type="PROSITE" id="PS50095">
    <property type="entry name" value="PLAT"/>
    <property type="match status" value="8"/>
</dbReference>
<dbReference type="InterPro" id="IPR036392">
    <property type="entry name" value="PLAT/LH2_dom_sf"/>
</dbReference>
<reference evidence="3" key="2">
    <citation type="submission" date="2025-09" db="UniProtKB">
        <authorList>
            <consortium name="Ensembl"/>
        </authorList>
    </citation>
    <scope>IDENTIFICATION</scope>
</reference>
<comment type="caution">
    <text evidence="1">Lacks conserved residue(s) required for the propagation of feature annotation.</text>
</comment>
<dbReference type="SUPFAM" id="SSF49723">
    <property type="entry name" value="Lipase/lipooxygenase domain (PLAT/LH2 domain)"/>
    <property type="match status" value="8"/>
</dbReference>
<dbReference type="CDD" id="cd01756">
    <property type="entry name" value="PLAT_repeat"/>
    <property type="match status" value="5"/>
</dbReference>
<dbReference type="InterPro" id="IPR001024">
    <property type="entry name" value="PLAT/LH2_dom"/>
</dbReference>
<reference evidence="3" key="1">
    <citation type="submission" date="2025-08" db="UniProtKB">
        <authorList>
            <consortium name="Ensembl"/>
        </authorList>
    </citation>
    <scope>IDENTIFICATION</scope>
</reference>
<proteinExistence type="predicted"/>
<keyword evidence="4" id="KW-1185">Reference proteome</keyword>
<dbReference type="AlphaFoldDB" id="A0A8C7Y859"/>
<dbReference type="Pfam" id="PF01477">
    <property type="entry name" value="PLAT"/>
    <property type="match status" value="7"/>
</dbReference>
<feature type="domain" description="PLAT" evidence="2">
    <location>
        <begin position="192"/>
        <end position="307"/>
    </location>
</feature>
<dbReference type="PANTHER" id="PTHR45901">
    <property type="entry name" value="PROTEIN CBG12474"/>
    <property type="match status" value="1"/>
</dbReference>
<protein>
    <submittedName>
        <fullName evidence="3">Lipoxygenase homology PLAT domains 1a</fullName>
    </submittedName>
</protein>
<evidence type="ECO:0000313" key="3">
    <source>
        <dbReference type="Ensembl" id="ENSOSIP00000023677.1"/>
    </source>
</evidence>
<feature type="domain" description="PLAT" evidence="2">
    <location>
        <begin position="434"/>
        <end position="553"/>
    </location>
</feature>
<dbReference type="Proteomes" id="UP000694383">
    <property type="component" value="Unplaced"/>
</dbReference>
<organism evidence="3 4">
    <name type="scientific">Oryzias sinensis</name>
    <name type="common">Chinese medaka</name>
    <dbReference type="NCBI Taxonomy" id="183150"/>
    <lineage>
        <taxon>Eukaryota</taxon>
        <taxon>Metazoa</taxon>
        <taxon>Chordata</taxon>
        <taxon>Craniata</taxon>
        <taxon>Vertebrata</taxon>
        <taxon>Euteleostomi</taxon>
        <taxon>Actinopterygii</taxon>
        <taxon>Neopterygii</taxon>
        <taxon>Teleostei</taxon>
        <taxon>Neoteleostei</taxon>
        <taxon>Acanthomorphata</taxon>
        <taxon>Ovalentaria</taxon>
        <taxon>Atherinomorphae</taxon>
        <taxon>Beloniformes</taxon>
        <taxon>Adrianichthyidae</taxon>
        <taxon>Oryziinae</taxon>
        <taxon>Oryzias</taxon>
    </lineage>
</organism>
<dbReference type="Gene3D" id="2.40.180.10">
    <property type="entry name" value="Catalase core domain"/>
    <property type="match status" value="5"/>
</dbReference>
<feature type="domain" description="PLAT" evidence="2">
    <location>
        <begin position="564"/>
        <end position="680"/>
    </location>
</feature>
<feature type="domain" description="PLAT" evidence="2">
    <location>
        <begin position="877"/>
        <end position="930"/>
    </location>
</feature>
<sequence length="930" mass="105460">MKITIGHNNRGSSAGWFLDKVMIDDMGNKEIYEFPVNRWFAMDEDDGKIQRDILVGSMQPMGIVYNVQVMTGDIRGAGTNSKIHMVMHGAKGIKNSGKVFLEGGAFERGLIDVFNVEICELISPLSRITIGHDNGAVGAGWYCEKVVIYCPFTGIEQTFPCGMWLDEDEGDGLIERELYEMVSLRQKKMKKYPWSLWIWTSDIKGAGTDAQVFLQIYGERGKSDEIKLENNSDNFEQGQIDKFVIEMPDIGKLLKLRIWHEKRNPFAGWHLAKVTLLKTLTMEKYSFECGRWLDINEDDNEIVRELPATGYRVTICTGTVSGSGTDASVFLNVIGDLGDTGERLMYMSKNNVNKFEKGNHDEFLIESVWLGQVRRVRVGHDGRGGGCGWFLDKVMVREEGQPESAAIEFPCNRQDDFFAVFEVIVGHLKYVLKQNYHIAIQTGSVNGASSDSKVFVKLYGEKGDTDKVILAVSDNDLRNYFETARTDIFTLETFDIGKINRLLIGHTNEGLRAGWFLDSVQISVPVHGMQYMFPSHRWLCKDEADGKVEVEIYPSETMEIEKLINYEIAVVTGDVRAGGTNASVFCQIYGEEGKTEVLNLKSRSNNFERGTTEIFKIEALDVGKIYKIRIYHDGSGIGDGWFLETVDIKRLTMALVQVEVKKEEAPKKDKKKDKKKKKKEEEEVEIIEEMQEVVETFTFTCNRWLARDEEDGEIVVELLTEENEDLEMNSYEVHVFTGTTWGAGTDAYVYINVYGESGDTGERWLRKSNHLNKFEKGQEDIFDITAVDLGVLKKLRIRHDNSLASAGWFLDRVEIVDNKDDTTYFFPCKRWLAVDEDDGQLARELVPVDEAFMRKGDEDDEEDSEATLGLEQKAMSTTYTVRIKTGDKKYAGTDANVFMTLYGTKDDTGAIFILGQINPDDISIYLVYNL</sequence>
<dbReference type="InterPro" id="IPR052970">
    <property type="entry name" value="Inner_ear_hair_cell_LOXHD"/>
</dbReference>
<name>A0A8C7Y859_9TELE</name>
<feature type="domain" description="PLAT" evidence="2">
    <location>
        <begin position="729"/>
        <end position="846"/>
    </location>
</feature>
<dbReference type="GeneTree" id="ENSGT00390000018830"/>
<dbReference type="SMART" id="SM00308">
    <property type="entry name" value="LH2"/>
    <property type="match status" value="5"/>
</dbReference>
<evidence type="ECO:0000259" key="2">
    <source>
        <dbReference type="PROSITE" id="PS50095"/>
    </source>
</evidence>
<feature type="domain" description="PLAT" evidence="2">
    <location>
        <begin position="309"/>
        <end position="429"/>
    </location>
</feature>
<evidence type="ECO:0000256" key="1">
    <source>
        <dbReference type="PROSITE-ProRule" id="PRU00152"/>
    </source>
</evidence>
<dbReference type="Ensembl" id="ENSOSIT00000025007.1">
    <property type="protein sequence ID" value="ENSOSIP00000023677.1"/>
    <property type="gene ID" value="ENSOSIG00000012451.1"/>
</dbReference>
<feature type="domain" description="PLAT" evidence="2">
    <location>
        <begin position="1"/>
        <end position="54"/>
    </location>
</feature>